<evidence type="ECO:0000256" key="2">
    <source>
        <dbReference type="SAM" id="MobiDB-lite"/>
    </source>
</evidence>
<feature type="compositionally biased region" description="Low complexity" evidence="2">
    <location>
        <begin position="154"/>
        <end position="172"/>
    </location>
</feature>
<feature type="compositionally biased region" description="Basic and acidic residues" evidence="2">
    <location>
        <begin position="313"/>
        <end position="326"/>
    </location>
</feature>
<feature type="compositionally biased region" description="Gly residues" evidence="2">
    <location>
        <begin position="92"/>
        <end position="101"/>
    </location>
</feature>
<evidence type="ECO:0000256" key="1">
    <source>
        <dbReference type="SAM" id="Coils"/>
    </source>
</evidence>
<organism evidence="3">
    <name type="scientific">Anthurium amnicola</name>
    <dbReference type="NCBI Taxonomy" id="1678845"/>
    <lineage>
        <taxon>Eukaryota</taxon>
        <taxon>Viridiplantae</taxon>
        <taxon>Streptophyta</taxon>
        <taxon>Embryophyta</taxon>
        <taxon>Tracheophyta</taxon>
        <taxon>Spermatophyta</taxon>
        <taxon>Magnoliopsida</taxon>
        <taxon>Liliopsida</taxon>
        <taxon>Araceae</taxon>
        <taxon>Pothoideae</taxon>
        <taxon>Potheae</taxon>
        <taxon>Anthurium</taxon>
    </lineage>
</organism>
<keyword evidence="1" id="KW-0175">Coiled coil</keyword>
<feature type="non-terminal residue" evidence="3">
    <location>
        <position position="1"/>
    </location>
</feature>
<dbReference type="EMBL" id="GDJX01016784">
    <property type="protein sequence ID" value="JAT51152.1"/>
    <property type="molecule type" value="Transcribed_RNA"/>
</dbReference>
<sequence>QRDDALVADILIRLSLSEPYVPSRQPPAPTRQPPPPAGNPPRRQQPPPSSSEMKWGRKGSRSRCITMEGIRAAEAEDAGRGSPTTPLSWAGGASGSSGSGSSGSKKQSRGAPRAKRRRTEAPQEGGPALAPPTDCPEMASVSDDRETREDSAATVPPTFVSSSTTTSPGSDPEAAELPAGVREPSSSTPVARVEPLRLRLTAEGVISVAVSRPGKKKTFAQLQSTRDSLLQEQEGLREELDRQKRVYGCLIEENLRLKEVQSSLLSHTMSRPTPTPAVCEEPKLEHHSQHVPSLPESQTEEAPRTASVATPEEESHVEERPEDSCCKRSSLSATRRTLLFDLNCPP</sequence>
<feature type="region of interest" description="Disordered" evidence="2">
    <location>
        <begin position="266"/>
        <end position="329"/>
    </location>
</feature>
<feature type="coiled-coil region" evidence="1">
    <location>
        <begin position="219"/>
        <end position="246"/>
    </location>
</feature>
<protein>
    <submittedName>
        <fullName evidence="3">Protein Brevis radix-like 4</fullName>
    </submittedName>
</protein>
<dbReference type="PANTHER" id="PTHR35099:SF2">
    <property type="entry name" value="OS02G0182700 PROTEIN"/>
    <property type="match status" value="1"/>
</dbReference>
<feature type="compositionally biased region" description="Basic and acidic residues" evidence="2">
    <location>
        <begin position="142"/>
        <end position="151"/>
    </location>
</feature>
<name>A0A1D1Y927_9ARAE</name>
<accession>A0A1D1Y927</accession>
<feature type="compositionally biased region" description="Basic residues" evidence="2">
    <location>
        <begin position="106"/>
        <end position="118"/>
    </location>
</feature>
<feature type="region of interest" description="Disordered" evidence="2">
    <location>
        <begin position="15"/>
        <end position="192"/>
    </location>
</feature>
<reference evidence="3" key="1">
    <citation type="submission" date="2015-07" db="EMBL/GenBank/DDBJ databases">
        <title>Transcriptome Assembly of Anthurium amnicola.</title>
        <authorList>
            <person name="Suzuki J."/>
        </authorList>
    </citation>
    <scope>NUCLEOTIDE SEQUENCE</scope>
</reference>
<dbReference type="PANTHER" id="PTHR35099">
    <property type="entry name" value="OS02G0182700 PROTEIN"/>
    <property type="match status" value="1"/>
</dbReference>
<gene>
    <name evidence="3" type="primary">BRXL4_3</name>
    <name evidence="3" type="ORF">g.29785</name>
</gene>
<feature type="compositionally biased region" description="Pro residues" evidence="2">
    <location>
        <begin position="24"/>
        <end position="49"/>
    </location>
</feature>
<dbReference type="AlphaFoldDB" id="A0A1D1Y927"/>
<evidence type="ECO:0000313" key="3">
    <source>
        <dbReference type="EMBL" id="JAT51152.1"/>
    </source>
</evidence>
<proteinExistence type="predicted"/>